<organism evidence="1 2">
    <name type="scientific">Cylindrospermopsis raciborskii CS-506_A</name>
    <dbReference type="NCBI Taxonomy" id="2585140"/>
    <lineage>
        <taxon>Bacteria</taxon>
        <taxon>Bacillati</taxon>
        <taxon>Cyanobacteriota</taxon>
        <taxon>Cyanophyceae</taxon>
        <taxon>Nostocales</taxon>
        <taxon>Aphanizomenonaceae</taxon>
        <taxon>Cylindrospermopsis</taxon>
    </lineage>
</organism>
<reference evidence="1 2" key="1">
    <citation type="journal article" date="2020" name="J. Appl. Phycol.">
        <title>Morphological changes and genome evolution in Raphidiopsis raciborskii CS-506 after 23 years in culture.</title>
        <authorList>
            <person name="Willis A."/>
            <person name="Bent S.J."/>
            <person name="Jameson I.D."/>
        </authorList>
    </citation>
    <scope>NUCLEOTIDE SEQUENCE [LARGE SCALE GENOMIC DNA]</scope>
    <source>
        <strain evidence="1 2">CS-506_A</strain>
    </source>
</reference>
<feature type="non-terminal residue" evidence="1">
    <location>
        <position position="82"/>
    </location>
</feature>
<protein>
    <submittedName>
        <fullName evidence="1">Uncharacterized protein</fullName>
    </submittedName>
</protein>
<sequence length="82" mass="9060">MNSSDNKIHEIHEFSTGIQFEQRGNSWVSTGFTGRYMNSTIGEIPKVVERSIANEEFALAEGSSTEKPAIIARILGSGDDIW</sequence>
<dbReference type="EMBL" id="VDFG01000457">
    <property type="protein sequence ID" value="MBA4465502.1"/>
    <property type="molecule type" value="Genomic_DNA"/>
</dbReference>
<comment type="caution">
    <text evidence="1">The sequence shown here is derived from an EMBL/GenBank/DDBJ whole genome shotgun (WGS) entry which is preliminary data.</text>
</comment>
<accession>A0A838WRL2</accession>
<dbReference type="AlphaFoldDB" id="A0A838WRL2"/>
<dbReference type="Proteomes" id="UP000538075">
    <property type="component" value="Unassembled WGS sequence"/>
</dbReference>
<gene>
    <name evidence="1" type="ORF">FHK98_07380</name>
</gene>
<evidence type="ECO:0000313" key="1">
    <source>
        <dbReference type="EMBL" id="MBA4465502.1"/>
    </source>
</evidence>
<proteinExistence type="predicted"/>
<evidence type="ECO:0000313" key="2">
    <source>
        <dbReference type="Proteomes" id="UP000538075"/>
    </source>
</evidence>
<name>A0A838WRL2_9CYAN</name>